<reference evidence="1 2" key="1">
    <citation type="journal article" date="2019" name="Genome Biol. Evol.">
        <title>Insights into the evolution of the New World diploid cottons (Gossypium, subgenus Houzingenia) based on genome sequencing.</title>
        <authorList>
            <person name="Grover C.E."/>
            <person name="Arick M.A. 2nd"/>
            <person name="Thrash A."/>
            <person name="Conover J.L."/>
            <person name="Sanders W.S."/>
            <person name="Peterson D.G."/>
            <person name="Frelichowski J.E."/>
            <person name="Scheffler J.A."/>
            <person name="Scheffler B.E."/>
            <person name="Wendel J.F."/>
        </authorList>
    </citation>
    <scope>NUCLEOTIDE SEQUENCE [LARGE SCALE GENOMIC DNA]</scope>
    <source>
        <strain evidence="1">157</strain>
        <tissue evidence="1">Leaf</tissue>
    </source>
</reference>
<evidence type="ECO:0000313" key="2">
    <source>
        <dbReference type="Proteomes" id="UP000593572"/>
    </source>
</evidence>
<name>A0A7J8LIC3_9ROSI</name>
<sequence length="50" mass="6092">MRSTSTQLYKNHLWVKDLKPFRSHCLSFLTLYCNLKVMQIGYIKEFMSYK</sequence>
<organism evidence="1 2">
    <name type="scientific">Gossypium lobatum</name>
    <dbReference type="NCBI Taxonomy" id="34289"/>
    <lineage>
        <taxon>Eukaryota</taxon>
        <taxon>Viridiplantae</taxon>
        <taxon>Streptophyta</taxon>
        <taxon>Embryophyta</taxon>
        <taxon>Tracheophyta</taxon>
        <taxon>Spermatophyta</taxon>
        <taxon>Magnoliopsida</taxon>
        <taxon>eudicotyledons</taxon>
        <taxon>Gunneridae</taxon>
        <taxon>Pentapetalae</taxon>
        <taxon>rosids</taxon>
        <taxon>malvids</taxon>
        <taxon>Malvales</taxon>
        <taxon>Malvaceae</taxon>
        <taxon>Malvoideae</taxon>
        <taxon>Gossypium</taxon>
    </lineage>
</organism>
<comment type="caution">
    <text evidence="1">The sequence shown here is derived from an EMBL/GenBank/DDBJ whole genome shotgun (WGS) entry which is preliminary data.</text>
</comment>
<protein>
    <submittedName>
        <fullName evidence="1">Uncharacterized protein</fullName>
    </submittedName>
</protein>
<proteinExistence type="predicted"/>
<accession>A0A7J8LIC3</accession>
<gene>
    <name evidence="1" type="ORF">Golob_023024</name>
</gene>
<feature type="non-terminal residue" evidence="1">
    <location>
        <position position="50"/>
    </location>
</feature>
<evidence type="ECO:0000313" key="1">
    <source>
        <dbReference type="EMBL" id="MBA0552191.1"/>
    </source>
</evidence>
<keyword evidence="2" id="KW-1185">Reference proteome</keyword>
<dbReference type="EMBL" id="JABEZX010000003">
    <property type="protein sequence ID" value="MBA0552191.1"/>
    <property type="molecule type" value="Genomic_DNA"/>
</dbReference>
<dbReference type="AlphaFoldDB" id="A0A7J8LIC3"/>
<dbReference type="Proteomes" id="UP000593572">
    <property type="component" value="Unassembled WGS sequence"/>
</dbReference>